<evidence type="ECO:0008006" key="3">
    <source>
        <dbReference type="Google" id="ProtNLM"/>
    </source>
</evidence>
<protein>
    <recommendedName>
        <fullName evidence="3">Methyltransferase domain-containing protein</fullName>
    </recommendedName>
</protein>
<keyword evidence="2" id="KW-1185">Reference proteome</keyword>
<evidence type="ECO:0000313" key="2">
    <source>
        <dbReference type="Proteomes" id="UP001273136"/>
    </source>
</evidence>
<proteinExistence type="predicted"/>
<accession>A0AAE4MBH4</accession>
<dbReference type="Gene3D" id="3.40.50.150">
    <property type="entry name" value="Vaccinia Virus protein VP39"/>
    <property type="match status" value="1"/>
</dbReference>
<dbReference type="PANTHER" id="PTHR43667">
    <property type="entry name" value="CYCLOPROPANE-FATTY-ACYL-PHOSPHOLIPID SYNTHASE"/>
    <property type="match status" value="1"/>
</dbReference>
<reference evidence="1" key="1">
    <citation type="submission" date="2023-06" db="EMBL/GenBank/DDBJ databases">
        <title>Genome sequence of Methancorpusculaceae sp. Ag1.</title>
        <authorList>
            <person name="Protasov E."/>
            <person name="Platt K."/>
            <person name="Poehlein A."/>
            <person name="Daniel R."/>
            <person name="Brune A."/>
        </authorList>
    </citation>
    <scope>NUCLEOTIDE SEQUENCE</scope>
    <source>
        <strain evidence="1">Ag1</strain>
    </source>
</reference>
<name>A0AAE4MBH4_9EURY</name>
<dbReference type="CDD" id="cd02440">
    <property type="entry name" value="AdoMet_MTases"/>
    <property type="match status" value="1"/>
</dbReference>
<sequence>MAVDYLSLWNAQHEAANRQKQIFSDGKSFWEDSQNVSRFLDRLFDKDRARIKNQLARMQIPKGSSVLDIGAGPGTLAVPLSRAGCFVTAVEPSKHMRSAMQEYRNIMHAPEIQEIPCRWEDVDATDIGNYDVVIASLSLGLDDIGASLLKMDAVARNTVHLFWFLSPPSWAEVNAALWPQLHGTEFAFEPRADLLWSCLCQLGIYPNLFVEHVEKERRTAAEDEIISHYCRRLCIREEWQQKIAAAYVRDHIAADAELCISGVSKTAHIWWEKNSHW</sequence>
<dbReference type="SUPFAM" id="SSF53335">
    <property type="entry name" value="S-adenosyl-L-methionine-dependent methyltransferases"/>
    <property type="match status" value="1"/>
</dbReference>
<dbReference type="Pfam" id="PF13489">
    <property type="entry name" value="Methyltransf_23"/>
    <property type="match status" value="1"/>
</dbReference>
<comment type="caution">
    <text evidence="1">The sequence shown here is derived from an EMBL/GenBank/DDBJ whole genome shotgun (WGS) entry which is preliminary data.</text>
</comment>
<organism evidence="1 2">
    <name type="scientific">Methanorbis furvi</name>
    <dbReference type="NCBI Taxonomy" id="3028299"/>
    <lineage>
        <taxon>Archaea</taxon>
        <taxon>Methanobacteriati</taxon>
        <taxon>Methanobacteriota</taxon>
        <taxon>Stenosarchaea group</taxon>
        <taxon>Methanomicrobia</taxon>
        <taxon>Methanomicrobiales</taxon>
        <taxon>Methanocorpusculaceae</taxon>
        <taxon>Methanorbis</taxon>
    </lineage>
</organism>
<dbReference type="PANTHER" id="PTHR43667:SF2">
    <property type="entry name" value="FATTY ACID C-METHYL TRANSFERASE"/>
    <property type="match status" value="1"/>
</dbReference>
<dbReference type="InterPro" id="IPR029063">
    <property type="entry name" value="SAM-dependent_MTases_sf"/>
</dbReference>
<dbReference type="InterPro" id="IPR050723">
    <property type="entry name" value="CFA/CMAS"/>
</dbReference>
<gene>
    <name evidence="1" type="ORF">McpAg1_02550</name>
</gene>
<dbReference type="AlphaFoldDB" id="A0AAE4MBH4"/>
<evidence type="ECO:0000313" key="1">
    <source>
        <dbReference type="EMBL" id="MDV0441076.1"/>
    </source>
</evidence>
<dbReference type="EMBL" id="JAWDKA010000001">
    <property type="protein sequence ID" value="MDV0441076.1"/>
    <property type="molecule type" value="Genomic_DNA"/>
</dbReference>
<dbReference type="RefSeq" id="WP_338093469.1">
    <property type="nucleotide sequence ID" value="NZ_JAWDKA010000001.1"/>
</dbReference>
<dbReference type="Proteomes" id="UP001273136">
    <property type="component" value="Unassembled WGS sequence"/>
</dbReference>